<comment type="caution">
    <text evidence="2">The sequence shown here is derived from an EMBL/GenBank/DDBJ whole genome shotgun (WGS) entry which is preliminary data.</text>
</comment>
<dbReference type="EMBL" id="JACGWJ010000017">
    <property type="protein sequence ID" value="KAL0354568.1"/>
    <property type="molecule type" value="Genomic_DNA"/>
</dbReference>
<dbReference type="InterPro" id="IPR032675">
    <property type="entry name" value="LRR_dom_sf"/>
</dbReference>
<name>A0AAW2PFX8_SESRA</name>
<feature type="domain" description="R13L1/DRL21-like LRR repeat region" evidence="1">
    <location>
        <begin position="12"/>
        <end position="79"/>
    </location>
</feature>
<reference evidence="2" key="1">
    <citation type="submission" date="2020-06" db="EMBL/GenBank/DDBJ databases">
        <authorList>
            <person name="Li T."/>
            <person name="Hu X."/>
            <person name="Zhang T."/>
            <person name="Song X."/>
            <person name="Zhang H."/>
            <person name="Dai N."/>
            <person name="Sheng W."/>
            <person name="Hou X."/>
            <person name="Wei L."/>
        </authorList>
    </citation>
    <scope>NUCLEOTIDE SEQUENCE</scope>
    <source>
        <strain evidence="2">G02</strain>
        <tissue evidence="2">Leaf</tissue>
    </source>
</reference>
<gene>
    <name evidence="2" type="ORF">Sradi_3903700</name>
</gene>
<dbReference type="InterPro" id="IPR056789">
    <property type="entry name" value="LRR_R13L1-DRL21"/>
</dbReference>
<evidence type="ECO:0000313" key="2">
    <source>
        <dbReference type="EMBL" id="KAL0354568.1"/>
    </source>
</evidence>
<reference evidence="2" key="2">
    <citation type="journal article" date="2024" name="Plant">
        <title>Genomic evolution and insights into agronomic trait innovations of Sesamum species.</title>
        <authorList>
            <person name="Miao H."/>
            <person name="Wang L."/>
            <person name="Qu L."/>
            <person name="Liu H."/>
            <person name="Sun Y."/>
            <person name="Le M."/>
            <person name="Wang Q."/>
            <person name="Wei S."/>
            <person name="Zheng Y."/>
            <person name="Lin W."/>
            <person name="Duan Y."/>
            <person name="Cao H."/>
            <person name="Xiong S."/>
            <person name="Wang X."/>
            <person name="Wei L."/>
            <person name="Li C."/>
            <person name="Ma Q."/>
            <person name="Ju M."/>
            <person name="Zhao R."/>
            <person name="Li G."/>
            <person name="Mu C."/>
            <person name="Tian Q."/>
            <person name="Mei H."/>
            <person name="Zhang T."/>
            <person name="Gao T."/>
            <person name="Zhang H."/>
        </authorList>
    </citation>
    <scope>NUCLEOTIDE SEQUENCE</scope>
    <source>
        <strain evidence="2">G02</strain>
    </source>
</reference>
<proteinExistence type="predicted"/>
<evidence type="ECO:0000259" key="1">
    <source>
        <dbReference type="Pfam" id="PF25019"/>
    </source>
</evidence>
<dbReference type="SUPFAM" id="SSF52058">
    <property type="entry name" value="L domain-like"/>
    <property type="match status" value="1"/>
</dbReference>
<organism evidence="2">
    <name type="scientific">Sesamum radiatum</name>
    <name type="common">Black benniseed</name>
    <dbReference type="NCBI Taxonomy" id="300843"/>
    <lineage>
        <taxon>Eukaryota</taxon>
        <taxon>Viridiplantae</taxon>
        <taxon>Streptophyta</taxon>
        <taxon>Embryophyta</taxon>
        <taxon>Tracheophyta</taxon>
        <taxon>Spermatophyta</taxon>
        <taxon>Magnoliopsida</taxon>
        <taxon>eudicotyledons</taxon>
        <taxon>Gunneridae</taxon>
        <taxon>Pentapetalae</taxon>
        <taxon>asterids</taxon>
        <taxon>lamiids</taxon>
        <taxon>Lamiales</taxon>
        <taxon>Pedaliaceae</taxon>
        <taxon>Sesamum</taxon>
    </lineage>
</organism>
<dbReference type="Pfam" id="PF25019">
    <property type="entry name" value="LRR_R13L1-DRL21"/>
    <property type="match status" value="1"/>
</dbReference>
<sequence>MGRTEEEELLRIEALEALQPPPSLKTLTIFGYEGTRFPTWITSCLNHLTCLDLKFCNRVSTLPCLGKLPELEELSVWEMKELKFVGREFLGIAAGDSNGSSSAVTAFPKLKKLHFFNCPRWGTWEDITAEEGGRSGTASMMPRLRELEIEHCGLTELPHRLLRKASSLKSLVVRHSFHLLEHYKGSGRGSLSHIPHVIIF</sequence>
<protein>
    <recommendedName>
        <fullName evidence="1">R13L1/DRL21-like LRR repeat region domain-containing protein</fullName>
    </recommendedName>
</protein>
<dbReference type="PANTHER" id="PTHR47186:SF30">
    <property type="entry name" value="EF-HAND DOMAIN-CONTAINING PROTEIN"/>
    <property type="match status" value="1"/>
</dbReference>
<dbReference type="Gene3D" id="3.80.10.10">
    <property type="entry name" value="Ribonuclease Inhibitor"/>
    <property type="match status" value="2"/>
</dbReference>
<dbReference type="AlphaFoldDB" id="A0AAW2PFX8"/>
<accession>A0AAW2PFX8</accession>
<dbReference type="PANTHER" id="PTHR47186">
    <property type="entry name" value="LEUCINE-RICH REPEAT-CONTAINING PROTEIN 57"/>
    <property type="match status" value="1"/>
</dbReference>